<proteinExistence type="inferred from homology"/>
<dbReference type="InterPro" id="IPR013149">
    <property type="entry name" value="ADH-like_C"/>
</dbReference>
<dbReference type="KEGG" id="pvt:110083977"/>
<evidence type="ECO:0000256" key="11">
    <source>
        <dbReference type="RuleBase" id="RU361277"/>
    </source>
</evidence>
<dbReference type="GeneID" id="110083977"/>
<keyword evidence="8" id="KW-0560">Oxidoreductase</keyword>
<feature type="domain" description="Enoyl reductase (ER)" evidence="12">
    <location>
        <begin position="23"/>
        <end position="374"/>
    </location>
</feature>
<dbReference type="PANTHER" id="PTHR43880:SF1">
    <property type="entry name" value="ALCOHOL DEHYDROGENASE 1A"/>
    <property type="match status" value="1"/>
</dbReference>
<dbReference type="AlphaFoldDB" id="A0A6J0UKF1"/>
<dbReference type="RefSeq" id="XP_020658589.2">
    <property type="nucleotide sequence ID" value="XM_020802930.2"/>
</dbReference>
<evidence type="ECO:0000256" key="10">
    <source>
        <dbReference type="ARBA" id="ARBA00049243"/>
    </source>
</evidence>
<protein>
    <recommendedName>
        <fullName evidence="3">alcohol dehydrogenase</fullName>
        <ecNumber evidence="3">1.1.1.1</ecNumber>
    </recommendedName>
</protein>
<sequence>MSTAGKVIKCKAAVVWEPKKPISIVEIEVAPPKAHEVRVKILATGICRTDDHILSGSIKANFPVIPGHEATGIVESVGEGVTNLKPGDKVIPLFLPQCGECTVCKNPEGNLCEKNDLGVPRGVMYDGTSRFTYKGKPVHNFFSTSTFTEYTVLHEDCVVKVDAAAPPEKVCLIGCGFSTGYGAAIKSAKVQPGSTCAVFGLGGVGLSAVMGCKSAGASEIIGIDINKDKFPLAKQLGATQCISPLDFKKPINEVLFDMTNGRGVDYSFEVIGRTDTMIAALASCNMNYGISVVVGAPPSAAEMTFSPALIFTGRTWKGCVFGGLKSKDAVPQLVSDFMAKKFCLDPLITHILPFDKINEGFELLRKGKSIRAILVFGDEQHTRK</sequence>
<dbReference type="EC" id="1.1.1.1" evidence="3"/>
<dbReference type="SUPFAM" id="SSF51735">
    <property type="entry name" value="NAD(P)-binding Rossmann-fold domains"/>
    <property type="match status" value="1"/>
</dbReference>
<comment type="similarity">
    <text evidence="11">Belongs to the zinc-containing alcohol dehydrogenase family.</text>
</comment>
<keyword evidence="5 11" id="KW-0479">Metal-binding</keyword>
<dbReference type="InterPro" id="IPR002328">
    <property type="entry name" value="ADH_Zn_CS"/>
</dbReference>
<evidence type="ECO:0000256" key="2">
    <source>
        <dbReference type="ARBA" id="ARBA00004496"/>
    </source>
</evidence>
<dbReference type="Gene3D" id="3.90.180.10">
    <property type="entry name" value="Medium-chain alcohol dehydrogenases, catalytic domain"/>
    <property type="match status" value="1"/>
</dbReference>
<dbReference type="InterPro" id="IPR036291">
    <property type="entry name" value="NAD(P)-bd_dom_sf"/>
</dbReference>
<evidence type="ECO:0000256" key="1">
    <source>
        <dbReference type="ARBA" id="ARBA00001947"/>
    </source>
</evidence>
<dbReference type="PANTHER" id="PTHR43880">
    <property type="entry name" value="ALCOHOL DEHYDROGENASE"/>
    <property type="match status" value="1"/>
</dbReference>
<dbReference type="SUPFAM" id="SSF50129">
    <property type="entry name" value="GroES-like"/>
    <property type="match status" value="2"/>
</dbReference>
<dbReference type="InterPro" id="IPR011032">
    <property type="entry name" value="GroES-like_sf"/>
</dbReference>
<organism evidence="13 14">
    <name type="scientific">Pogona vitticeps</name>
    <name type="common">central bearded dragon</name>
    <dbReference type="NCBI Taxonomy" id="103695"/>
    <lineage>
        <taxon>Eukaryota</taxon>
        <taxon>Metazoa</taxon>
        <taxon>Chordata</taxon>
        <taxon>Craniata</taxon>
        <taxon>Vertebrata</taxon>
        <taxon>Euteleostomi</taxon>
        <taxon>Lepidosauria</taxon>
        <taxon>Squamata</taxon>
        <taxon>Bifurcata</taxon>
        <taxon>Unidentata</taxon>
        <taxon>Episquamata</taxon>
        <taxon>Toxicofera</taxon>
        <taxon>Iguania</taxon>
        <taxon>Acrodonta</taxon>
        <taxon>Agamidae</taxon>
        <taxon>Amphibolurinae</taxon>
        <taxon>Pogona</taxon>
    </lineage>
</organism>
<dbReference type="OrthoDB" id="417550at2759"/>
<keyword evidence="13" id="KW-1185">Reference proteome</keyword>
<accession>A0A6J0UKF1</accession>
<dbReference type="GO" id="GO:0042572">
    <property type="term" value="P:retinol metabolic process"/>
    <property type="evidence" value="ECO:0007669"/>
    <property type="project" value="TreeGrafter"/>
</dbReference>
<evidence type="ECO:0000256" key="8">
    <source>
        <dbReference type="ARBA" id="ARBA00023002"/>
    </source>
</evidence>
<evidence type="ECO:0000256" key="3">
    <source>
        <dbReference type="ARBA" id="ARBA00013190"/>
    </source>
</evidence>
<dbReference type="InterPro" id="IPR013154">
    <property type="entry name" value="ADH-like_N"/>
</dbReference>
<dbReference type="InterPro" id="IPR020843">
    <property type="entry name" value="ER"/>
</dbReference>
<comment type="subcellular location">
    <subcellularLocation>
        <location evidence="2">Cytoplasm</location>
    </subcellularLocation>
</comment>
<keyword evidence="7" id="KW-0007">Acetylation</keyword>
<dbReference type="Proteomes" id="UP001652642">
    <property type="component" value="Chromosome 5"/>
</dbReference>
<dbReference type="Pfam" id="PF08240">
    <property type="entry name" value="ADH_N"/>
    <property type="match status" value="1"/>
</dbReference>
<gene>
    <name evidence="14" type="primary">LOC110083977</name>
</gene>
<evidence type="ECO:0000256" key="7">
    <source>
        <dbReference type="ARBA" id="ARBA00022990"/>
    </source>
</evidence>
<keyword evidence="4" id="KW-0963">Cytoplasm</keyword>
<reference evidence="14" key="1">
    <citation type="submission" date="2025-08" db="UniProtKB">
        <authorList>
            <consortium name="RefSeq"/>
        </authorList>
    </citation>
    <scope>IDENTIFICATION</scope>
</reference>
<dbReference type="GO" id="GO:0042573">
    <property type="term" value="P:retinoic acid metabolic process"/>
    <property type="evidence" value="ECO:0007669"/>
    <property type="project" value="TreeGrafter"/>
</dbReference>
<name>A0A6J0UKF1_9SAUR</name>
<dbReference type="CDD" id="cd08299">
    <property type="entry name" value="alcohol_DH_class_I_II_IV"/>
    <property type="match status" value="1"/>
</dbReference>
<evidence type="ECO:0000256" key="6">
    <source>
        <dbReference type="ARBA" id="ARBA00022833"/>
    </source>
</evidence>
<dbReference type="Gene3D" id="3.40.50.720">
    <property type="entry name" value="NAD(P)-binding Rossmann-like Domain"/>
    <property type="match status" value="1"/>
</dbReference>
<evidence type="ECO:0000256" key="4">
    <source>
        <dbReference type="ARBA" id="ARBA00022490"/>
    </source>
</evidence>
<dbReference type="GO" id="GO:0005829">
    <property type="term" value="C:cytosol"/>
    <property type="evidence" value="ECO:0007669"/>
    <property type="project" value="TreeGrafter"/>
</dbReference>
<dbReference type="Pfam" id="PF00107">
    <property type="entry name" value="ADH_zinc_N"/>
    <property type="match status" value="1"/>
</dbReference>
<dbReference type="GO" id="GO:0008270">
    <property type="term" value="F:zinc ion binding"/>
    <property type="evidence" value="ECO:0007669"/>
    <property type="project" value="InterPro"/>
</dbReference>
<dbReference type="GO" id="GO:0004745">
    <property type="term" value="F:all-trans-retinol dehydrogenase (NAD+) activity"/>
    <property type="evidence" value="ECO:0007669"/>
    <property type="project" value="TreeGrafter"/>
</dbReference>
<dbReference type="PROSITE" id="PS00059">
    <property type="entry name" value="ADH_ZINC"/>
    <property type="match status" value="1"/>
</dbReference>
<evidence type="ECO:0000256" key="9">
    <source>
        <dbReference type="ARBA" id="ARBA00023027"/>
    </source>
</evidence>
<dbReference type="InParanoid" id="A0A6J0UKF1"/>
<evidence type="ECO:0000259" key="12">
    <source>
        <dbReference type="SMART" id="SM00829"/>
    </source>
</evidence>
<evidence type="ECO:0000313" key="14">
    <source>
        <dbReference type="RefSeq" id="XP_020658589.2"/>
    </source>
</evidence>
<dbReference type="SMART" id="SM00829">
    <property type="entry name" value="PKS_ER"/>
    <property type="match status" value="1"/>
</dbReference>
<evidence type="ECO:0000313" key="13">
    <source>
        <dbReference type="Proteomes" id="UP001652642"/>
    </source>
</evidence>
<comment type="catalytic activity">
    <reaction evidence="10">
        <text>a primary alcohol + NAD(+) = an aldehyde + NADH + H(+)</text>
        <dbReference type="Rhea" id="RHEA:10736"/>
        <dbReference type="ChEBI" id="CHEBI:15378"/>
        <dbReference type="ChEBI" id="CHEBI:15734"/>
        <dbReference type="ChEBI" id="CHEBI:17478"/>
        <dbReference type="ChEBI" id="CHEBI:57540"/>
        <dbReference type="ChEBI" id="CHEBI:57945"/>
        <dbReference type="EC" id="1.1.1.1"/>
    </reaction>
</comment>
<comment type="cofactor">
    <cofactor evidence="1 11">
        <name>Zn(2+)</name>
        <dbReference type="ChEBI" id="CHEBI:29105"/>
    </cofactor>
</comment>
<evidence type="ECO:0000256" key="5">
    <source>
        <dbReference type="ARBA" id="ARBA00022723"/>
    </source>
</evidence>
<keyword evidence="9" id="KW-0520">NAD</keyword>
<keyword evidence="6 11" id="KW-0862">Zinc</keyword>